<dbReference type="InterPro" id="IPR011856">
    <property type="entry name" value="tRNA_endonuc-like_dom_sf"/>
</dbReference>
<dbReference type="SUPFAM" id="SSF52980">
    <property type="entry name" value="Restriction endonuclease-like"/>
    <property type="match status" value="1"/>
</dbReference>
<evidence type="ECO:0000256" key="1">
    <source>
        <dbReference type="SAM" id="Phobius"/>
    </source>
</evidence>
<protein>
    <recommendedName>
        <fullName evidence="6">Restriction endonuclease</fullName>
    </recommendedName>
</protein>
<evidence type="ECO:0000313" key="4">
    <source>
        <dbReference type="EMBL" id="BCN29546.1"/>
    </source>
</evidence>
<dbReference type="SUPFAM" id="SSF57783">
    <property type="entry name" value="Zinc beta-ribbon"/>
    <property type="match status" value="1"/>
</dbReference>
<evidence type="ECO:0008006" key="6">
    <source>
        <dbReference type="Google" id="ProtNLM"/>
    </source>
</evidence>
<sequence length="208" mass="24088">MMFKIVITISMIVVVITFTILPYMRNAIKNNLKRKRYLDSGISDIDKMQGIEFEEFLKVHFERLGYHVKTTKTTNDYGADLILKKERNIIVVQAKRYKSRIGINAIQEVIGAIRYYKGMKGMVITNSYFTKNAINLAKANQIELWDRNKLIEVMLKNNGREISSQIINNVDGICPLCKGQLVEKVGPYGEFYGCKNYPKCDFRRKKRG</sequence>
<organism evidence="4 5">
    <name type="scientific">Anaeromicropila herbilytica</name>
    <dbReference type="NCBI Taxonomy" id="2785025"/>
    <lineage>
        <taxon>Bacteria</taxon>
        <taxon>Bacillati</taxon>
        <taxon>Bacillota</taxon>
        <taxon>Clostridia</taxon>
        <taxon>Lachnospirales</taxon>
        <taxon>Lachnospiraceae</taxon>
        <taxon>Anaeromicropila</taxon>
    </lineage>
</organism>
<evidence type="ECO:0000313" key="5">
    <source>
        <dbReference type="Proteomes" id="UP000595897"/>
    </source>
</evidence>
<keyword evidence="5" id="KW-1185">Reference proteome</keyword>
<dbReference type="GO" id="GO:0015666">
    <property type="term" value="F:restriction endodeoxyribonuclease activity"/>
    <property type="evidence" value="ECO:0007669"/>
    <property type="project" value="TreeGrafter"/>
</dbReference>
<dbReference type="Gene3D" id="3.40.1350.10">
    <property type="match status" value="1"/>
</dbReference>
<keyword evidence="1" id="KW-1133">Transmembrane helix</keyword>
<dbReference type="InterPro" id="IPR013498">
    <property type="entry name" value="Topo_IA_Znf"/>
</dbReference>
<evidence type="ECO:0000259" key="2">
    <source>
        <dbReference type="Pfam" id="PF01396"/>
    </source>
</evidence>
<feature type="domain" description="DNA topoisomerase type IA zn finger" evidence="2">
    <location>
        <begin position="172"/>
        <end position="205"/>
    </location>
</feature>
<dbReference type="PANTHER" id="PTHR30015:SF6">
    <property type="entry name" value="SLL1429 PROTEIN"/>
    <property type="match status" value="1"/>
</dbReference>
<proteinExistence type="predicted"/>
<accession>A0A7R7EIM6</accession>
<dbReference type="InterPro" id="IPR052906">
    <property type="entry name" value="Type_IV_Methyl-Rstrct_Enzyme"/>
</dbReference>
<name>A0A7R7EIM6_9FIRM</name>
<dbReference type="KEGG" id="ahb:bsdtb5_08410"/>
<dbReference type="InterPro" id="IPR011335">
    <property type="entry name" value="Restrct_endonuc-II-like"/>
</dbReference>
<gene>
    <name evidence="4" type="ORF">bsdtb5_08410</name>
</gene>
<dbReference type="Proteomes" id="UP000595897">
    <property type="component" value="Chromosome"/>
</dbReference>
<feature type="transmembrane region" description="Helical" evidence="1">
    <location>
        <begin position="6"/>
        <end position="24"/>
    </location>
</feature>
<dbReference type="InterPro" id="IPR007560">
    <property type="entry name" value="Restrct_endonuc_IV_Mrr"/>
</dbReference>
<dbReference type="EMBL" id="AP024169">
    <property type="protein sequence ID" value="BCN29546.1"/>
    <property type="molecule type" value="Genomic_DNA"/>
</dbReference>
<dbReference type="Pfam" id="PF01396">
    <property type="entry name" value="Zn_ribbon_Top1"/>
    <property type="match status" value="1"/>
</dbReference>
<dbReference type="PANTHER" id="PTHR30015">
    <property type="entry name" value="MRR RESTRICTION SYSTEM PROTEIN"/>
    <property type="match status" value="1"/>
</dbReference>
<keyword evidence="1" id="KW-0472">Membrane</keyword>
<feature type="domain" description="Restriction endonuclease type IV Mrr" evidence="3">
    <location>
        <begin position="45"/>
        <end position="154"/>
    </location>
</feature>
<keyword evidence="1" id="KW-0812">Transmembrane</keyword>
<dbReference type="AlphaFoldDB" id="A0A7R7EIM6"/>
<dbReference type="GO" id="GO:0009307">
    <property type="term" value="P:DNA restriction-modification system"/>
    <property type="evidence" value="ECO:0007669"/>
    <property type="project" value="InterPro"/>
</dbReference>
<reference evidence="4 5" key="1">
    <citation type="submission" date="2020-11" db="EMBL/GenBank/DDBJ databases">
        <title>Draft genome sequencing of a Lachnospiraceae strain isolated from anoxic soil subjected to BSD treatment.</title>
        <authorList>
            <person name="Uek A."/>
            <person name="Tonouchi A."/>
        </authorList>
    </citation>
    <scope>NUCLEOTIDE SEQUENCE [LARGE SCALE GENOMIC DNA]</scope>
    <source>
        <strain evidence="4 5">TB5</strain>
    </source>
</reference>
<dbReference type="GO" id="GO:0005694">
    <property type="term" value="C:chromosome"/>
    <property type="evidence" value="ECO:0007669"/>
    <property type="project" value="InterPro"/>
</dbReference>
<dbReference type="GO" id="GO:0006265">
    <property type="term" value="P:DNA topological change"/>
    <property type="evidence" value="ECO:0007669"/>
    <property type="project" value="InterPro"/>
</dbReference>
<evidence type="ECO:0000259" key="3">
    <source>
        <dbReference type="Pfam" id="PF04471"/>
    </source>
</evidence>
<dbReference type="GO" id="GO:0003677">
    <property type="term" value="F:DNA binding"/>
    <property type="evidence" value="ECO:0007669"/>
    <property type="project" value="InterPro"/>
</dbReference>
<dbReference type="Pfam" id="PF04471">
    <property type="entry name" value="Mrr_cat"/>
    <property type="match status" value="1"/>
</dbReference>
<dbReference type="GO" id="GO:0003916">
    <property type="term" value="F:DNA topoisomerase activity"/>
    <property type="evidence" value="ECO:0007669"/>
    <property type="project" value="InterPro"/>
</dbReference>